<accession>H2CK16</accession>
<dbReference type="InterPro" id="IPR054566">
    <property type="entry name" value="ManC/GMP-like_b-helix"/>
</dbReference>
<dbReference type="InterPro" id="IPR051161">
    <property type="entry name" value="Mannose-6P_isomerase_type2"/>
</dbReference>
<evidence type="ECO:0000256" key="1">
    <source>
        <dbReference type="SAM" id="MobiDB-lite"/>
    </source>
</evidence>
<feature type="region of interest" description="Disordered" evidence="1">
    <location>
        <begin position="1"/>
        <end position="54"/>
    </location>
</feature>
<evidence type="ECO:0000259" key="2">
    <source>
        <dbReference type="Pfam" id="PF00483"/>
    </source>
</evidence>
<dbReference type="CDD" id="cd02509">
    <property type="entry name" value="GDP-M1P_Guanylyltransferase"/>
    <property type="match status" value="1"/>
</dbReference>
<protein>
    <submittedName>
        <fullName evidence="4">Nucleotidyl transferase</fullName>
    </submittedName>
</protein>
<feature type="domain" description="MannoseP isomerase/GMP-like beta-helix" evidence="3">
    <location>
        <begin position="353"/>
        <end position="402"/>
    </location>
</feature>
<dbReference type="Gene3D" id="3.90.550.10">
    <property type="entry name" value="Spore Coat Polysaccharide Biosynthesis Protein SpsA, Chain A"/>
    <property type="match status" value="1"/>
</dbReference>
<dbReference type="SUPFAM" id="SSF159283">
    <property type="entry name" value="Guanosine diphospho-D-mannose pyrophosphorylase/mannose-6-phosphate isomerase linker domain"/>
    <property type="match status" value="1"/>
</dbReference>
<dbReference type="PANTHER" id="PTHR46390">
    <property type="entry name" value="MANNOSE-1-PHOSPHATE GUANYLYLTRANSFERASE"/>
    <property type="match status" value="1"/>
</dbReference>
<dbReference type="RefSeq" id="WP_002771320.1">
    <property type="nucleotide sequence ID" value="NZ_JH597773.1"/>
</dbReference>
<feature type="domain" description="Nucleotidyl transferase" evidence="2">
    <location>
        <begin position="63"/>
        <end position="332"/>
    </location>
</feature>
<keyword evidence="5" id="KW-1185">Reference proteome</keyword>
<dbReference type="InterPro" id="IPR005835">
    <property type="entry name" value="NTP_transferase_dom"/>
</dbReference>
<sequence>MATAKKAKNLKNLKNLKESKKSSNSGNKKKAAGLAKTASAKKAPAKQAPAKKATSANASKPVVLIMAGGKGERFWPRSTVSTPKQLQKIYSNKTLLQETIDRARAFTSADRIFIGCNPSLKKAIQKGHKIPDAQFVLEPEGRNTAPIIALAALQLESRFPGSVQVILSADHFIQPLDRFAESMKAGMTLAQQDYLVTCGIVPTRPDPGYGYIQPRKSEVLKPAGWMIEQFHEKPDIEKAAGYVKDGFLWNSGIFLWKGSVILEEFRKHAPEILQPLEKTYKSAAALKKVFPTLPEQPIDIAIMERSQRRAVVPASFQWDDVGSWLALERIRSESADADGNIFAGEKTQTAAFDARGNIIVPNSKRLIALLGVKDLVYVETDTSVLIATKERLNDIKKLIAKLKEKPALQSFLQ</sequence>
<gene>
    <name evidence="4" type="ORF">Lepil_1416</name>
</gene>
<dbReference type="GO" id="GO:0009298">
    <property type="term" value="P:GDP-mannose biosynthetic process"/>
    <property type="evidence" value="ECO:0007669"/>
    <property type="project" value="TreeGrafter"/>
</dbReference>
<name>H2CK16_9LEPT</name>
<proteinExistence type="predicted"/>
<feature type="compositionally biased region" description="Low complexity" evidence="1">
    <location>
        <begin position="35"/>
        <end position="54"/>
    </location>
</feature>
<dbReference type="SUPFAM" id="SSF53448">
    <property type="entry name" value="Nucleotide-diphospho-sugar transferases"/>
    <property type="match status" value="1"/>
</dbReference>
<dbReference type="Pfam" id="PF22640">
    <property type="entry name" value="ManC_GMP_beta-helix"/>
    <property type="match status" value="1"/>
</dbReference>
<organism evidence="4 5">
    <name type="scientific">Leptonema illini DSM 21528</name>
    <dbReference type="NCBI Taxonomy" id="929563"/>
    <lineage>
        <taxon>Bacteria</taxon>
        <taxon>Pseudomonadati</taxon>
        <taxon>Spirochaetota</taxon>
        <taxon>Spirochaetia</taxon>
        <taxon>Leptospirales</taxon>
        <taxon>Leptospiraceae</taxon>
        <taxon>Leptonema</taxon>
    </lineage>
</organism>
<dbReference type="Pfam" id="PF00483">
    <property type="entry name" value="NTP_transferase"/>
    <property type="match status" value="1"/>
</dbReference>
<dbReference type="HOGENOM" id="CLU_035527_0_1_12"/>
<dbReference type="AlphaFoldDB" id="H2CK16"/>
<dbReference type="InterPro" id="IPR049577">
    <property type="entry name" value="GMPP_N"/>
</dbReference>
<keyword evidence="4" id="KW-0808">Transferase</keyword>
<dbReference type="InterPro" id="IPR029044">
    <property type="entry name" value="Nucleotide-diphossugar_trans"/>
</dbReference>
<feature type="compositionally biased region" description="Basic residues" evidence="1">
    <location>
        <begin position="1"/>
        <end position="11"/>
    </location>
</feature>
<evidence type="ECO:0000313" key="5">
    <source>
        <dbReference type="Proteomes" id="UP000005737"/>
    </source>
</evidence>
<dbReference type="Proteomes" id="UP000005737">
    <property type="component" value="Unassembled WGS sequence"/>
</dbReference>
<dbReference type="PANTHER" id="PTHR46390:SF1">
    <property type="entry name" value="MANNOSE-1-PHOSPHATE GUANYLYLTRANSFERASE"/>
    <property type="match status" value="1"/>
</dbReference>
<dbReference type="EMBL" id="JH597773">
    <property type="protein sequence ID" value="EHQ06105.1"/>
    <property type="molecule type" value="Genomic_DNA"/>
</dbReference>
<reference evidence="4 5" key="1">
    <citation type="submission" date="2011-10" db="EMBL/GenBank/DDBJ databases">
        <title>The Improved High-Quality Draft genome of Leptonema illini DSM 21528.</title>
        <authorList>
            <consortium name="US DOE Joint Genome Institute (JGI-PGF)"/>
            <person name="Lucas S."/>
            <person name="Copeland A."/>
            <person name="Lapidus A."/>
            <person name="Glavina del Rio T."/>
            <person name="Dalin E."/>
            <person name="Tice H."/>
            <person name="Bruce D."/>
            <person name="Goodwin L."/>
            <person name="Pitluck S."/>
            <person name="Peters L."/>
            <person name="Mikhailova N."/>
            <person name="Held B."/>
            <person name="Kyrpides N."/>
            <person name="Mavromatis K."/>
            <person name="Ivanova N."/>
            <person name="Markowitz V."/>
            <person name="Cheng J.-F."/>
            <person name="Hugenholtz P."/>
            <person name="Woyke T."/>
            <person name="Wu D."/>
            <person name="Gronow S."/>
            <person name="Wellnitz S."/>
            <person name="Brambilla E.-M."/>
            <person name="Klenk H.-P."/>
            <person name="Eisen J.A."/>
        </authorList>
    </citation>
    <scope>NUCLEOTIDE SEQUENCE [LARGE SCALE GENOMIC DNA]</scope>
    <source>
        <strain evidence="4 5">DSM 21528</strain>
    </source>
</reference>
<evidence type="ECO:0000259" key="3">
    <source>
        <dbReference type="Pfam" id="PF22640"/>
    </source>
</evidence>
<dbReference type="GO" id="GO:0004475">
    <property type="term" value="F:mannose-1-phosphate guanylyltransferase (GTP) activity"/>
    <property type="evidence" value="ECO:0007669"/>
    <property type="project" value="InterPro"/>
</dbReference>
<dbReference type="STRING" id="183.GCA_002009735_03953"/>
<evidence type="ECO:0000313" key="4">
    <source>
        <dbReference type="EMBL" id="EHQ06105.1"/>
    </source>
</evidence>